<name>A7ARQ5_BABBO</name>
<reference evidence="2 3" key="1">
    <citation type="journal article" date="2007" name="PLoS Pathog.">
        <title>Genome sequence of Babesia bovis and comparative analysis of apicomplexan hemoprotozoa.</title>
        <authorList>
            <person name="Brayton K.A."/>
            <person name="Lau A.O.T."/>
            <person name="Herndon D.R."/>
            <person name="Hannick L."/>
            <person name="Kappmeyer L.S."/>
            <person name="Berens S.J."/>
            <person name="Bidwell S.L."/>
            <person name="Brown W.C."/>
            <person name="Crabtree J."/>
            <person name="Fadrosh D."/>
            <person name="Feldblum T."/>
            <person name="Forberger H.A."/>
            <person name="Haas B.J."/>
            <person name="Howell J.M."/>
            <person name="Khouri H."/>
            <person name="Koo H."/>
            <person name="Mann D.J."/>
            <person name="Norimine J."/>
            <person name="Paulsen I.T."/>
            <person name="Radune D."/>
            <person name="Ren Q."/>
            <person name="Smith R.K. Jr."/>
            <person name="Suarez C.E."/>
            <person name="White O."/>
            <person name="Wortman J.R."/>
            <person name="Knowles D.P. Jr."/>
            <person name="McElwain T.F."/>
            <person name="Nene V.M."/>
        </authorList>
    </citation>
    <scope>NUCLEOTIDE SEQUENCE [LARGE SCALE GENOMIC DNA]</scope>
    <source>
        <strain evidence="2">T2Bo</strain>
    </source>
</reference>
<feature type="signal peptide" evidence="1">
    <location>
        <begin position="1"/>
        <end position="26"/>
    </location>
</feature>
<dbReference type="Pfam" id="PF23483">
    <property type="entry name" value="Microp_apicomplexa_2"/>
    <property type="match status" value="1"/>
</dbReference>
<protein>
    <submittedName>
        <fullName evidence="2">Membrane protein, putative</fullName>
    </submittedName>
</protein>
<sequence>MDFLRPLKKLVCCLTILFAVYGNVLAQAQPEEPFDAGATAKKLKGAITFLIDCSIDQLVRFCTADTILNFECFRSVGHCIPPTARKAMMGLTGGAEEDESFQMPEDEL</sequence>
<accession>A7ARQ5</accession>
<dbReference type="EMBL" id="AAXT01000002">
    <property type="protein sequence ID" value="EDO07224.1"/>
    <property type="molecule type" value="Genomic_DNA"/>
</dbReference>
<dbReference type="InParanoid" id="A7ARQ5"/>
<reference evidence="3" key="3">
    <citation type="journal article" date="2021" name="Int. J. Parasitol.">
        <title>Comparative analysis of gene expression between Babesia bovis blood stages and kinetes allowed by improved genome annotation.</title>
        <authorList>
            <person name="Ueti M.W."/>
            <person name="Johnson W.C."/>
            <person name="Kappmeyer L.S."/>
            <person name="Herndon D.R."/>
            <person name="Mousel M.R."/>
            <person name="Reif K.E."/>
            <person name="Taus N.S."/>
            <person name="Ifeonu O.O."/>
            <person name="Silva J.C."/>
            <person name="Suarez C.E."/>
            <person name="Brayton K.A."/>
        </authorList>
    </citation>
    <scope>NUCLEOTIDE SEQUENCE [LARGE SCALE GENOMIC DNA]</scope>
</reference>
<comment type="caution">
    <text evidence="2">The sequence shown here is derived from an EMBL/GenBank/DDBJ whole genome shotgun (WGS) entry which is preliminary data.</text>
</comment>
<dbReference type="AlphaFoldDB" id="A7ARQ5"/>
<dbReference type="InterPro" id="IPR056316">
    <property type="entry name" value="Microp_apicomplexa_2"/>
</dbReference>
<dbReference type="eggNOG" id="ENOG502TNAF">
    <property type="taxonomic scope" value="Eukaryota"/>
</dbReference>
<keyword evidence="3" id="KW-1185">Reference proteome</keyword>
<dbReference type="OMA" id="RTIGRCI"/>
<dbReference type="VEuPathDB" id="PiroplasmaDB:BBOV_IV008700"/>
<evidence type="ECO:0000256" key="1">
    <source>
        <dbReference type="SAM" id="SignalP"/>
    </source>
</evidence>
<keyword evidence="1" id="KW-0732">Signal</keyword>
<dbReference type="KEGG" id="bbo:BBOV_IV008700"/>
<dbReference type="RefSeq" id="XP_001610792.1">
    <property type="nucleotide sequence ID" value="XM_001610742.1"/>
</dbReference>
<proteinExistence type="predicted"/>
<gene>
    <name evidence="2" type="ORF">BBOV_IV008700</name>
</gene>
<reference evidence="3" key="2">
    <citation type="journal article" date="2020" name="Data Brief">
        <title>Transcriptome dataset of Babesia bovis life stages within vertebrate and invertebrate hosts.</title>
        <authorList>
            <person name="Ueti M.W."/>
            <person name="Johnson W.C."/>
            <person name="Kappmeyer L.S."/>
            <person name="Herndon D.R."/>
            <person name="Mousel M.R."/>
            <person name="Reif K.E."/>
            <person name="Taus N.S."/>
            <person name="Ifeonu O.O."/>
            <person name="Silva J.C."/>
            <person name="Suarez C.E."/>
            <person name="Brayton K.A."/>
        </authorList>
    </citation>
    <scope>NUCLEOTIDE SEQUENCE [LARGE SCALE GENOMIC DNA]</scope>
</reference>
<dbReference type="GeneID" id="5479026"/>
<feature type="chain" id="PRO_5002706899" evidence="1">
    <location>
        <begin position="27"/>
        <end position="108"/>
    </location>
</feature>
<evidence type="ECO:0000313" key="2">
    <source>
        <dbReference type="EMBL" id="EDO07224.1"/>
    </source>
</evidence>
<evidence type="ECO:0000313" key="3">
    <source>
        <dbReference type="Proteomes" id="UP000002173"/>
    </source>
</evidence>
<organism evidence="2 3">
    <name type="scientific">Babesia bovis</name>
    <dbReference type="NCBI Taxonomy" id="5865"/>
    <lineage>
        <taxon>Eukaryota</taxon>
        <taxon>Sar</taxon>
        <taxon>Alveolata</taxon>
        <taxon>Apicomplexa</taxon>
        <taxon>Aconoidasida</taxon>
        <taxon>Piroplasmida</taxon>
        <taxon>Babesiidae</taxon>
        <taxon>Babesia</taxon>
    </lineage>
</organism>
<dbReference type="Proteomes" id="UP000002173">
    <property type="component" value="Unassembled WGS sequence"/>
</dbReference>